<organism evidence="1">
    <name type="scientific">marine sediment metagenome</name>
    <dbReference type="NCBI Taxonomy" id="412755"/>
    <lineage>
        <taxon>unclassified sequences</taxon>
        <taxon>metagenomes</taxon>
        <taxon>ecological metagenomes</taxon>
    </lineage>
</organism>
<protein>
    <submittedName>
        <fullName evidence="1">Uncharacterized protein</fullName>
    </submittedName>
</protein>
<sequence length="66" mass="7161">MAKNIASVHRLWALVAARLGTGKTVYLSVSQTRKLIEGLTRCADSVESESFCDSSFGILEVEAEKS</sequence>
<accession>A0A0F9QQ63</accession>
<proteinExistence type="predicted"/>
<dbReference type="AlphaFoldDB" id="A0A0F9QQ63"/>
<reference evidence="1" key="1">
    <citation type="journal article" date="2015" name="Nature">
        <title>Complex archaea that bridge the gap between prokaryotes and eukaryotes.</title>
        <authorList>
            <person name="Spang A."/>
            <person name="Saw J.H."/>
            <person name="Jorgensen S.L."/>
            <person name="Zaremba-Niedzwiedzka K."/>
            <person name="Martijn J."/>
            <person name="Lind A.E."/>
            <person name="van Eijk R."/>
            <person name="Schleper C."/>
            <person name="Guy L."/>
            <person name="Ettema T.J."/>
        </authorList>
    </citation>
    <scope>NUCLEOTIDE SEQUENCE</scope>
</reference>
<gene>
    <name evidence="1" type="ORF">LCGC14_0674170</name>
</gene>
<name>A0A0F9QQ63_9ZZZZ</name>
<dbReference type="EMBL" id="LAZR01001337">
    <property type="protein sequence ID" value="KKN46300.1"/>
    <property type="molecule type" value="Genomic_DNA"/>
</dbReference>
<evidence type="ECO:0000313" key="1">
    <source>
        <dbReference type="EMBL" id="KKN46300.1"/>
    </source>
</evidence>
<comment type="caution">
    <text evidence="1">The sequence shown here is derived from an EMBL/GenBank/DDBJ whole genome shotgun (WGS) entry which is preliminary data.</text>
</comment>